<evidence type="ECO:0000313" key="2">
    <source>
        <dbReference type="Proteomes" id="UP001163798"/>
    </source>
</evidence>
<protein>
    <submittedName>
        <fullName evidence="1">Uncharacterized protein</fullName>
    </submittedName>
</protein>
<reference evidence="1" key="1">
    <citation type="submission" date="2022-08" db="EMBL/GenBank/DDBJ databases">
        <authorList>
            <consortium name="DOE Joint Genome Institute"/>
            <person name="Min B."/>
            <person name="Riley R."/>
            <person name="Sierra-Patev S."/>
            <person name="Naranjo-Ortiz M."/>
            <person name="Looney B."/>
            <person name="Konkel Z."/>
            <person name="Slot J.C."/>
            <person name="Sakamoto Y."/>
            <person name="Steenwyk J.L."/>
            <person name="Rokas A."/>
            <person name="Carro J."/>
            <person name="Camarero S."/>
            <person name="Ferreira P."/>
            <person name="Molpeceres G."/>
            <person name="Ruiz-Duenas F.J."/>
            <person name="Serrano A."/>
            <person name="Henrissat B."/>
            <person name="Drula E."/>
            <person name="Hughes K.W."/>
            <person name="Mata J.L."/>
            <person name="Ishikawa N.K."/>
            <person name="Vargas-Isla R."/>
            <person name="Ushijima S."/>
            <person name="Smith C.A."/>
            <person name="Ahrendt S."/>
            <person name="Andreopoulos W."/>
            <person name="He G."/>
            <person name="Labutti K."/>
            <person name="Lipzen A."/>
            <person name="Ng V."/>
            <person name="Sandor L."/>
            <person name="Barry K."/>
            <person name="Martinez A.T."/>
            <person name="Xiao Y."/>
            <person name="Gibbons J.G."/>
            <person name="Terashima K."/>
            <person name="Hibbett D.S."/>
            <person name="Grigoriev I.V."/>
        </authorList>
    </citation>
    <scope>NUCLEOTIDE SEQUENCE</scope>
    <source>
        <strain evidence="1">TFB10291</strain>
    </source>
</reference>
<accession>A0AA38NCK1</accession>
<dbReference type="Proteomes" id="UP001163798">
    <property type="component" value="Unassembled WGS sequence"/>
</dbReference>
<organism evidence="1 2">
    <name type="scientific">Lentinula aff. detonsa</name>
    <dbReference type="NCBI Taxonomy" id="2804958"/>
    <lineage>
        <taxon>Eukaryota</taxon>
        <taxon>Fungi</taxon>
        <taxon>Dikarya</taxon>
        <taxon>Basidiomycota</taxon>
        <taxon>Agaricomycotina</taxon>
        <taxon>Agaricomycetes</taxon>
        <taxon>Agaricomycetidae</taxon>
        <taxon>Agaricales</taxon>
        <taxon>Marasmiineae</taxon>
        <taxon>Omphalotaceae</taxon>
        <taxon>Lentinula</taxon>
    </lineage>
</organism>
<evidence type="ECO:0000313" key="1">
    <source>
        <dbReference type="EMBL" id="KAJ3784276.1"/>
    </source>
</evidence>
<dbReference type="AlphaFoldDB" id="A0AA38NCK1"/>
<proteinExistence type="predicted"/>
<name>A0AA38NCK1_9AGAR</name>
<keyword evidence="2" id="KW-1185">Reference proteome</keyword>
<gene>
    <name evidence="1" type="ORF">GGU10DRAFT_33396</name>
</gene>
<dbReference type="EMBL" id="MU793383">
    <property type="protein sequence ID" value="KAJ3784276.1"/>
    <property type="molecule type" value="Genomic_DNA"/>
</dbReference>
<comment type="caution">
    <text evidence="1">The sequence shown here is derived from an EMBL/GenBank/DDBJ whole genome shotgun (WGS) entry which is preliminary data.</text>
</comment>
<sequence>MSFSTGNSASTTLYQLMTYLTCPLIEIYPAQTILQLQFFLHANLASQFLSPETFSLSPFTLLLTPGCLPPTPVCAACLQAGIAWPQWIRALGGKALYVFVMDSNLKMQTQISSDEDQSPMTLKLQATLDSVRSRSSPAAKPRKLRIRH</sequence>